<protein>
    <submittedName>
        <fullName evidence="2">Uncharacterized protein</fullName>
    </submittedName>
</protein>
<dbReference type="EMBL" id="SISP01000020">
    <property type="protein sequence ID" value="TBM41351.1"/>
    <property type="molecule type" value="Genomic_DNA"/>
</dbReference>
<keyword evidence="1" id="KW-1133">Transmembrane helix</keyword>
<dbReference type="AlphaFoldDB" id="A0A7Z7VLM8"/>
<reference evidence="2 3" key="1">
    <citation type="submission" date="2019-02" db="EMBL/GenBank/DDBJ databases">
        <title>Genomic plasticity associated with the antimicrobial resistance in Vibrio cholerae.</title>
        <authorList>
            <person name="Verma J."/>
            <person name="Bag S."/>
            <person name="Saha B."/>
            <person name="Kumar P."/>
            <person name="Ghosh T.S."/>
            <person name="Dayal M."/>
            <person name="Senapati T."/>
            <person name="Mehra S."/>
            <person name="Dey P."/>
            <person name="Desigamani A."/>
            <person name="Kumar D."/>
            <person name="Rana P."/>
            <person name="Kumar B."/>
            <person name="Maiti T.K."/>
            <person name="Sharma N.C."/>
            <person name="Bhadra R.K."/>
            <person name="Mutreja A."/>
            <person name="Nair G.B."/>
            <person name="Ramamurthy T."/>
            <person name="Das B."/>
        </authorList>
    </citation>
    <scope>NUCLEOTIDE SEQUENCE [LARGE SCALE GENOMIC DNA]</scope>
    <source>
        <strain evidence="2 3">IDH06781</strain>
    </source>
</reference>
<organism evidence="2 3">
    <name type="scientific">Vibrio cholerae</name>
    <dbReference type="NCBI Taxonomy" id="666"/>
    <lineage>
        <taxon>Bacteria</taxon>
        <taxon>Pseudomonadati</taxon>
        <taxon>Pseudomonadota</taxon>
        <taxon>Gammaproteobacteria</taxon>
        <taxon>Vibrionales</taxon>
        <taxon>Vibrionaceae</taxon>
        <taxon>Vibrio</taxon>
    </lineage>
</organism>
<evidence type="ECO:0000313" key="3">
    <source>
        <dbReference type="Proteomes" id="UP000294145"/>
    </source>
</evidence>
<gene>
    <name evidence="2" type="ORF">EYB64_12310</name>
</gene>
<keyword evidence="1" id="KW-0812">Transmembrane</keyword>
<comment type="caution">
    <text evidence="2">The sequence shown here is derived from an EMBL/GenBank/DDBJ whole genome shotgun (WGS) entry which is preliminary data.</text>
</comment>
<sequence length="78" mass="9089">MLFDFFDWKIKLGILITAALMLGSVVSFIYAWTAPVPTDTFSAVSKYLHYRWFAFFIVSTFTVGATTMKYHQKQMSRF</sequence>
<feature type="transmembrane region" description="Helical" evidence="1">
    <location>
        <begin position="12"/>
        <end position="32"/>
    </location>
</feature>
<proteinExistence type="predicted"/>
<dbReference type="Proteomes" id="UP000294145">
    <property type="component" value="Unassembled WGS sequence"/>
</dbReference>
<evidence type="ECO:0000256" key="1">
    <source>
        <dbReference type="SAM" id="Phobius"/>
    </source>
</evidence>
<accession>A0A7Z7VLM8</accession>
<feature type="transmembrane region" description="Helical" evidence="1">
    <location>
        <begin position="52"/>
        <end position="70"/>
    </location>
</feature>
<name>A0A7Z7VLM8_VIBCL</name>
<keyword evidence="1" id="KW-0472">Membrane</keyword>
<evidence type="ECO:0000313" key="2">
    <source>
        <dbReference type="EMBL" id="TBM41351.1"/>
    </source>
</evidence>